<dbReference type="RefSeq" id="WP_094763661.1">
    <property type="nucleotide sequence ID" value="NZ_FUKQ01000010.1"/>
</dbReference>
<reference evidence="11 12" key="1">
    <citation type="submission" date="2017-02" db="EMBL/GenBank/DDBJ databases">
        <authorList>
            <person name="Peterson S.W."/>
        </authorList>
    </citation>
    <scope>NUCLEOTIDE SEQUENCE [LARGE SCALE GENOMIC DNA]</scope>
    <source>
        <strain evidence="11 12">LSP_Lj1</strain>
    </source>
</reference>
<dbReference type="GO" id="GO:0005737">
    <property type="term" value="C:cytoplasm"/>
    <property type="evidence" value="ECO:0007669"/>
    <property type="project" value="InterPro"/>
</dbReference>
<dbReference type="InterPro" id="IPR036969">
    <property type="entry name" value="Citrate_synthase_sf"/>
</dbReference>
<evidence type="ECO:0000256" key="8">
    <source>
        <dbReference type="PIRSR" id="PIRSR001369-1"/>
    </source>
</evidence>
<protein>
    <recommendedName>
        <fullName evidence="6 7">Citrate synthase</fullName>
    </recommendedName>
</protein>
<dbReference type="PANTHER" id="PTHR42871">
    <property type="entry name" value="CITRATE SYNTHASE"/>
    <property type="match status" value="1"/>
</dbReference>
<dbReference type="InterPro" id="IPR016142">
    <property type="entry name" value="Citrate_synth-like_lrg_a-sub"/>
</dbReference>
<dbReference type="GO" id="GO:0006099">
    <property type="term" value="P:tricarboxylic acid cycle"/>
    <property type="evidence" value="ECO:0007669"/>
    <property type="project" value="UniProtKB-UniRule"/>
</dbReference>
<dbReference type="Gene3D" id="1.10.230.10">
    <property type="entry name" value="Cytochrome P450-Terp, domain 2"/>
    <property type="match status" value="1"/>
</dbReference>
<dbReference type="Gene3D" id="1.10.580.10">
    <property type="entry name" value="Citrate Synthase, domain 1"/>
    <property type="match status" value="1"/>
</dbReference>
<dbReference type="SUPFAM" id="SSF48256">
    <property type="entry name" value="Citrate synthase"/>
    <property type="match status" value="1"/>
</dbReference>
<gene>
    <name evidence="11" type="ORF">FM114_02735</name>
</gene>
<dbReference type="InterPro" id="IPR016143">
    <property type="entry name" value="Citrate_synth-like_sm_a-sub"/>
</dbReference>
<feature type="active site" evidence="8">
    <location>
        <position position="304"/>
    </location>
</feature>
<dbReference type="FunFam" id="1.10.230.10:FF:000002">
    <property type="entry name" value="Citrate synthase"/>
    <property type="match status" value="1"/>
</dbReference>
<dbReference type="CDD" id="cd06114">
    <property type="entry name" value="EcCS_like"/>
    <property type="match status" value="1"/>
</dbReference>
<dbReference type="GO" id="GO:0036440">
    <property type="term" value="F:citrate synthase activity"/>
    <property type="evidence" value="ECO:0007669"/>
    <property type="project" value="UniProtKB-EC"/>
</dbReference>
<dbReference type="PROSITE" id="PS00480">
    <property type="entry name" value="CITRATE_SYNTHASE"/>
    <property type="match status" value="1"/>
</dbReference>
<evidence type="ECO:0000313" key="11">
    <source>
        <dbReference type="EMBL" id="SJN21138.1"/>
    </source>
</evidence>
<dbReference type="NCBIfam" id="TIGR01798">
    <property type="entry name" value="cit_synth_I"/>
    <property type="match status" value="1"/>
</dbReference>
<evidence type="ECO:0000256" key="9">
    <source>
        <dbReference type="RuleBase" id="RU003370"/>
    </source>
</evidence>
<dbReference type="NCBIfam" id="NF004126">
    <property type="entry name" value="PRK05614.1"/>
    <property type="match status" value="1"/>
</dbReference>
<proteinExistence type="inferred from homology"/>
<dbReference type="OrthoDB" id="9800864at2"/>
<evidence type="ECO:0000256" key="7">
    <source>
        <dbReference type="PIRNR" id="PIRNR001369"/>
    </source>
</evidence>
<dbReference type="InterPro" id="IPR019810">
    <property type="entry name" value="Citrate_synthase_AS"/>
</dbReference>
<organism evidence="11 12">
    <name type="scientific">Luteococcus japonicus LSP_Lj1</name>
    <dbReference type="NCBI Taxonomy" id="1255658"/>
    <lineage>
        <taxon>Bacteria</taxon>
        <taxon>Bacillati</taxon>
        <taxon>Actinomycetota</taxon>
        <taxon>Actinomycetes</taxon>
        <taxon>Propionibacteriales</taxon>
        <taxon>Propionibacteriaceae</taxon>
        <taxon>Luteococcus</taxon>
    </lineage>
</organism>
<keyword evidence="4 7" id="KW-0808">Transferase</keyword>
<evidence type="ECO:0000256" key="5">
    <source>
        <dbReference type="ARBA" id="ARBA00049288"/>
    </source>
</evidence>
<evidence type="ECO:0000256" key="3">
    <source>
        <dbReference type="ARBA" id="ARBA00022532"/>
    </source>
</evidence>
<evidence type="ECO:0000313" key="12">
    <source>
        <dbReference type="Proteomes" id="UP000188342"/>
    </source>
</evidence>
<accession>A0A1R4IN10</accession>
<dbReference type="Pfam" id="PF00285">
    <property type="entry name" value="Citrate_synt"/>
    <property type="match status" value="1"/>
</dbReference>
<sequence length="426" mass="47784">MTDATFTLGDKQVQLPRIVATQGNNGHDINKLLAQTGDTTYDQGFSSTASCKSAITFIDGDAGVLQYRGYSIEQLAEKSSFLETAYLVIYGELPTAEQLATFEDRITKNMIIDERMRDFFRCFPRRSHPMPVLAAGIMGLSTFNSETTGLDNDSVEEATTRLLAKVPTLAAYGYKNSIGKPTLYPDHSLNYIENFERMSFGNPAEPYQIDDKITRALEVLLILHADHEQNCSTSTVRLVGSSQANLYASVASGVNALSGPLHGGANQEVLEMLQQIKDSGMSVQEFVDKVKNKESGIKLMGFGHRIYKNYDPRANIIKKHADEVLKLKEGRRDLLDIAQELEQTALNDDYFQSRKLYPNVDFYSGLIYEAMGFPVNMFTVLFAIGRLPGWIAQWREQNNDKSTKIGRPRQVYVGQTHRDFVPLEQR</sequence>
<name>A0A1R4IN10_9ACTN</name>
<comment type="pathway">
    <text evidence="1 9">Carbohydrate metabolism; tricarboxylic acid cycle; isocitrate from oxaloacetate: step 1/2.</text>
</comment>
<dbReference type="AlphaFoldDB" id="A0A1R4IN10"/>
<dbReference type="Gene3D" id="2.20.28.60">
    <property type="match status" value="1"/>
</dbReference>
<evidence type="ECO:0000256" key="1">
    <source>
        <dbReference type="ARBA" id="ARBA00004751"/>
    </source>
</evidence>
<evidence type="ECO:0000256" key="6">
    <source>
        <dbReference type="NCBIfam" id="TIGR01798"/>
    </source>
</evidence>
<dbReference type="PANTHER" id="PTHR42871:SF1">
    <property type="entry name" value="CITRATE SYNTHASE"/>
    <property type="match status" value="1"/>
</dbReference>
<evidence type="ECO:0000256" key="2">
    <source>
        <dbReference type="ARBA" id="ARBA00010566"/>
    </source>
</evidence>
<comment type="catalytic activity">
    <reaction evidence="5 9">
        <text>oxaloacetate + acetyl-CoA + H2O = citrate + CoA + H(+)</text>
        <dbReference type="Rhea" id="RHEA:16845"/>
        <dbReference type="ChEBI" id="CHEBI:15377"/>
        <dbReference type="ChEBI" id="CHEBI:15378"/>
        <dbReference type="ChEBI" id="CHEBI:16452"/>
        <dbReference type="ChEBI" id="CHEBI:16947"/>
        <dbReference type="ChEBI" id="CHEBI:57287"/>
        <dbReference type="ChEBI" id="CHEBI:57288"/>
        <dbReference type="EC" id="2.3.3.16"/>
    </reaction>
</comment>
<dbReference type="PRINTS" id="PR00143">
    <property type="entry name" value="CITRTSNTHASE"/>
</dbReference>
<keyword evidence="12" id="KW-1185">Reference proteome</keyword>
<keyword evidence="3 9" id="KW-0816">Tricarboxylic acid cycle</keyword>
<comment type="similarity">
    <text evidence="2 7 10">Belongs to the citrate synthase family.</text>
</comment>
<dbReference type="PIRSF" id="PIRSF001369">
    <property type="entry name" value="Citrate_synth"/>
    <property type="match status" value="1"/>
</dbReference>
<feature type="active site" evidence="8">
    <location>
        <position position="361"/>
    </location>
</feature>
<dbReference type="InterPro" id="IPR010953">
    <property type="entry name" value="Citrate_synthase_typ-I"/>
</dbReference>
<dbReference type="UniPathway" id="UPA00223">
    <property type="reaction ID" value="UER00717"/>
</dbReference>
<evidence type="ECO:0000256" key="10">
    <source>
        <dbReference type="RuleBase" id="RU003406"/>
    </source>
</evidence>
<keyword evidence="11" id="KW-0012">Acyltransferase</keyword>
<evidence type="ECO:0000256" key="4">
    <source>
        <dbReference type="ARBA" id="ARBA00022679"/>
    </source>
</evidence>
<dbReference type="InterPro" id="IPR024176">
    <property type="entry name" value="Citrate_synthase_bac-typ"/>
</dbReference>
<dbReference type="EMBL" id="FUKQ01000010">
    <property type="protein sequence ID" value="SJN21138.1"/>
    <property type="molecule type" value="Genomic_DNA"/>
</dbReference>
<dbReference type="InterPro" id="IPR002020">
    <property type="entry name" value="Citrate_synthase"/>
</dbReference>
<dbReference type="Proteomes" id="UP000188342">
    <property type="component" value="Unassembled WGS sequence"/>
</dbReference>
<dbReference type="STRING" id="1255658.FM114_02735"/>